<protein>
    <submittedName>
        <fullName evidence="2">PLD-like domain-containing protein</fullName>
    </submittedName>
</protein>
<proteinExistence type="predicted"/>
<dbReference type="EMBL" id="FMCW01000001">
    <property type="protein sequence ID" value="SCE63432.1"/>
    <property type="molecule type" value="Genomic_DNA"/>
</dbReference>
<dbReference type="InterPro" id="IPR001736">
    <property type="entry name" value="PLipase_D/transphosphatidylase"/>
</dbReference>
<dbReference type="Pfam" id="PF13091">
    <property type="entry name" value="PLDc_2"/>
    <property type="match status" value="1"/>
</dbReference>
<dbReference type="InterPro" id="IPR047955">
    <property type="entry name" value="DrmC-like"/>
</dbReference>
<dbReference type="GO" id="GO:0030572">
    <property type="term" value="F:phosphatidyltransferase activity"/>
    <property type="evidence" value="ECO:0007669"/>
    <property type="project" value="UniProtKB-ARBA"/>
</dbReference>
<sequence>MSHERFAEVIADLAATLPAEHVAAWAGVLMGVDRSTDGTTVAAELIDVRPGFSVSAHAGRLVRSWRTEAPDLPGPAVALALRSAALLRQRADAHRTELAVSGPTSSSVPVRLTSSVVVEVVRAARSSLLVASFAAYGVAEVIAELRSAARRGVHIDLILESSAEHGGALRGSSGAAATFAALRDRATFWHWPAARRAANGNPHAALHAKFIAADGEVALVSSANLTDRALSHNIEVGVVLHDPGVVERLVAHFRALTAPEVGPLQRLP</sequence>
<dbReference type="PANTHER" id="PTHR21248:SF22">
    <property type="entry name" value="PHOSPHOLIPASE D"/>
    <property type="match status" value="1"/>
</dbReference>
<dbReference type="GO" id="GO:0032049">
    <property type="term" value="P:cardiolipin biosynthetic process"/>
    <property type="evidence" value="ECO:0007669"/>
    <property type="project" value="UniProtKB-ARBA"/>
</dbReference>
<gene>
    <name evidence="2" type="ORF">GA0070558_1012</name>
</gene>
<reference evidence="2 3" key="1">
    <citation type="submission" date="2016-06" db="EMBL/GenBank/DDBJ databases">
        <authorList>
            <person name="Kjaerup R.B."/>
            <person name="Dalgaard T.S."/>
            <person name="Juul-Madsen H.R."/>
        </authorList>
    </citation>
    <scope>NUCLEOTIDE SEQUENCE [LARGE SCALE GENOMIC DNA]</scope>
    <source>
        <strain evidence="2 3">DSM 45626</strain>
    </source>
</reference>
<dbReference type="AlphaFoldDB" id="A0A1C4TVG4"/>
<evidence type="ECO:0000313" key="3">
    <source>
        <dbReference type="Proteomes" id="UP000199375"/>
    </source>
</evidence>
<evidence type="ECO:0000313" key="2">
    <source>
        <dbReference type="EMBL" id="SCE63432.1"/>
    </source>
</evidence>
<dbReference type="PANTHER" id="PTHR21248">
    <property type="entry name" value="CARDIOLIPIN SYNTHASE"/>
    <property type="match status" value="1"/>
</dbReference>
<organism evidence="2 3">
    <name type="scientific">Micromonospora haikouensis</name>
    <dbReference type="NCBI Taxonomy" id="686309"/>
    <lineage>
        <taxon>Bacteria</taxon>
        <taxon>Bacillati</taxon>
        <taxon>Actinomycetota</taxon>
        <taxon>Actinomycetes</taxon>
        <taxon>Micromonosporales</taxon>
        <taxon>Micromonosporaceae</taxon>
        <taxon>Micromonospora</taxon>
    </lineage>
</organism>
<evidence type="ECO:0000259" key="1">
    <source>
        <dbReference type="PROSITE" id="PS50035"/>
    </source>
</evidence>
<dbReference type="PROSITE" id="PS50035">
    <property type="entry name" value="PLD"/>
    <property type="match status" value="1"/>
</dbReference>
<feature type="domain" description="PLD phosphodiesterase" evidence="1">
    <location>
        <begin position="202"/>
        <end position="229"/>
    </location>
</feature>
<dbReference type="NCBIfam" id="NF038319">
    <property type="entry name" value="DISARM_DrmC_I"/>
    <property type="match status" value="1"/>
</dbReference>
<dbReference type="InterPro" id="IPR025202">
    <property type="entry name" value="PLD-like_dom"/>
</dbReference>
<dbReference type="RefSeq" id="WP_091274057.1">
    <property type="nucleotide sequence ID" value="NZ_FMCW01000001.1"/>
</dbReference>
<dbReference type="Gene3D" id="3.30.870.10">
    <property type="entry name" value="Endonuclease Chain A"/>
    <property type="match status" value="1"/>
</dbReference>
<accession>A0A1C4TVG4</accession>
<dbReference type="SUPFAM" id="SSF56024">
    <property type="entry name" value="Phospholipase D/nuclease"/>
    <property type="match status" value="1"/>
</dbReference>
<name>A0A1C4TVG4_9ACTN</name>
<dbReference type="Proteomes" id="UP000199375">
    <property type="component" value="Unassembled WGS sequence"/>
</dbReference>
<dbReference type="SMART" id="SM00155">
    <property type="entry name" value="PLDc"/>
    <property type="match status" value="1"/>
</dbReference>